<comment type="similarity">
    <text evidence="2">Belongs to the LAMTOR4 family.</text>
</comment>
<proteinExistence type="inferred from homology"/>
<evidence type="ECO:0000313" key="5">
    <source>
        <dbReference type="EMBL" id="VEN40938.1"/>
    </source>
</evidence>
<evidence type="ECO:0000256" key="4">
    <source>
        <dbReference type="ARBA" id="ARBA00032690"/>
    </source>
</evidence>
<evidence type="ECO:0000256" key="2">
    <source>
        <dbReference type="ARBA" id="ARBA00010627"/>
    </source>
</evidence>
<accession>A0A653BZ86</accession>
<dbReference type="AlphaFoldDB" id="A0A653BZ86"/>
<protein>
    <recommendedName>
        <fullName evidence="4">Late endosomal/lysosomal adaptor and MAPK and MTOR activator 4</fullName>
    </recommendedName>
</protein>
<dbReference type="GO" id="GO:0071986">
    <property type="term" value="C:Ragulator complex"/>
    <property type="evidence" value="ECO:0007669"/>
    <property type="project" value="InterPro"/>
</dbReference>
<dbReference type="Proteomes" id="UP000410492">
    <property type="component" value="Unassembled WGS sequence"/>
</dbReference>
<comment type="subcellular location">
    <subcellularLocation>
        <location evidence="1">Lysosome</location>
    </subcellularLocation>
</comment>
<organism evidence="5 6">
    <name type="scientific">Callosobruchus maculatus</name>
    <name type="common">Southern cowpea weevil</name>
    <name type="synonym">Pulse bruchid</name>
    <dbReference type="NCBI Taxonomy" id="64391"/>
    <lineage>
        <taxon>Eukaryota</taxon>
        <taxon>Metazoa</taxon>
        <taxon>Ecdysozoa</taxon>
        <taxon>Arthropoda</taxon>
        <taxon>Hexapoda</taxon>
        <taxon>Insecta</taxon>
        <taxon>Pterygota</taxon>
        <taxon>Neoptera</taxon>
        <taxon>Endopterygota</taxon>
        <taxon>Coleoptera</taxon>
        <taxon>Polyphaga</taxon>
        <taxon>Cucujiformia</taxon>
        <taxon>Chrysomeloidea</taxon>
        <taxon>Chrysomelidae</taxon>
        <taxon>Bruchinae</taxon>
        <taxon>Bruchini</taxon>
        <taxon>Callosobruchus</taxon>
    </lineage>
</organism>
<dbReference type="GO" id="GO:0071230">
    <property type="term" value="P:cellular response to amino acid stimulus"/>
    <property type="evidence" value="ECO:0007669"/>
    <property type="project" value="InterPro"/>
</dbReference>
<dbReference type="GO" id="GO:0032008">
    <property type="term" value="P:positive regulation of TOR signaling"/>
    <property type="evidence" value="ECO:0007669"/>
    <property type="project" value="InterPro"/>
</dbReference>
<gene>
    <name evidence="5" type="ORF">CALMAC_LOCUS4934</name>
</gene>
<sequence>MLDILDDMDRPGQTGYLQLNDDGAVLSSSGDLENDERTAAIIMGLINLTSQIDSKAFPPEEGFKKLSLVYDDHCYIVCLSNRKIHIVKKTLPTDIPTNIA</sequence>
<reference evidence="5 6" key="1">
    <citation type="submission" date="2019-01" db="EMBL/GenBank/DDBJ databases">
        <authorList>
            <person name="Sayadi A."/>
        </authorList>
    </citation>
    <scope>NUCLEOTIDE SEQUENCE [LARGE SCALE GENOMIC DNA]</scope>
</reference>
<keyword evidence="3" id="KW-0458">Lysosome</keyword>
<evidence type="ECO:0000256" key="1">
    <source>
        <dbReference type="ARBA" id="ARBA00004371"/>
    </source>
</evidence>
<dbReference type="InterPro" id="IPR034601">
    <property type="entry name" value="LAMTOR4"/>
</dbReference>
<keyword evidence="6" id="KW-1185">Reference proteome</keyword>
<evidence type="ECO:0000313" key="6">
    <source>
        <dbReference type="Proteomes" id="UP000410492"/>
    </source>
</evidence>
<dbReference type="PANTHER" id="PTHR33967">
    <property type="entry name" value="RAGULATOR COMPLEX PROTEIN LAMTOR4"/>
    <property type="match status" value="1"/>
</dbReference>
<evidence type="ECO:0000256" key="3">
    <source>
        <dbReference type="ARBA" id="ARBA00023228"/>
    </source>
</evidence>
<dbReference type="GO" id="GO:0005085">
    <property type="term" value="F:guanyl-nucleotide exchange factor activity"/>
    <property type="evidence" value="ECO:0007669"/>
    <property type="project" value="TreeGrafter"/>
</dbReference>
<name>A0A653BZ86_CALMS</name>
<dbReference type="PANTHER" id="PTHR33967:SF1">
    <property type="entry name" value="RAGULATOR COMPLEX PROTEIN LAMTOR4"/>
    <property type="match status" value="1"/>
</dbReference>
<dbReference type="EMBL" id="CAACVG010006679">
    <property type="protein sequence ID" value="VEN40938.1"/>
    <property type="molecule type" value="Genomic_DNA"/>
</dbReference>
<dbReference type="GO" id="GO:0005764">
    <property type="term" value="C:lysosome"/>
    <property type="evidence" value="ECO:0007669"/>
    <property type="project" value="UniProtKB-SubCell"/>
</dbReference>
<dbReference type="OrthoDB" id="275011at2759"/>